<dbReference type="GO" id="GO:0005096">
    <property type="term" value="F:GTPase activator activity"/>
    <property type="evidence" value="ECO:0007669"/>
    <property type="project" value="InterPro"/>
</dbReference>
<feature type="region of interest" description="Disordered" evidence="5">
    <location>
        <begin position="720"/>
        <end position="742"/>
    </location>
</feature>
<organism evidence="7 8">
    <name type="scientific">Colletotrichum fioriniae PJ7</name>
    <dbReference type="NCBI Taxonomy" id="1445577"/>
    <lineage>
        <taxon>Eukaryota</taxon>
        <taxon>Fungi</taxon>
        <taxon>Dikarya</taxon>
        <taxon>Ascomycota</taxon>
        <taxon>Pezizomycotina</taxon>
        <taxon>Sordariomycetes</taxon>
        <taxon>Hypocreomycetidae</taxon>
        <taxon>Glomerellales</taxon>
        <taxon>Glomerellaceae</taxon>
        <taxon>Colletotrichum</taxon>
        <taxon>Colletotrichum acutatum species complex</taxon>
    </lineage>
</organism>
<feature type="compositionally biased region" description="Gly residues" evidence="5">
    <location>
        <begin position="1742"/>
        <end position="1758"/>
    </location>
</feature>
<feature type="compositionally biased region" description="Polar residues" evidence="5">
    <location>
        <begin position="932"/>
        <end position="942"/>
    </location>
</feature>
<dbReference type="STRING" id="1445577.A0A010QSA9"/>
<dbReference type="HOGENOM" id="CLU_000935_0_0_1"/>
<evidence type="ECO:0000256" key="5">
    <source>
        <dbReference type="SAM" id="MobiDB-lite"/>
    </source>
</evidence>
<proteinExistence type="inferred from homology"/>
<feature type="compositionally biased region" description="Basic and acidic residues" evidence="5">
    <location>
        <begin position="966"/>
        <end position="986"/>
    </location>
</feature>
<dbReference type="PANTHER" id="PTHR13179:SF8">
    <property type="entry name" value="GATOR COMPLEX PROTEIN DEPDC5"/>
    <property type="match status" value="1"/>
</dbReference>
<feature type="region of interest" description="Disordered" evidence="5">
    <location>
        <begin position="1"/>
        <end position="67"/>
    </location>
</feature>
<dbReference type="InterPro" id="IPR045838">
    <property type="entry name" value="DEPDC5_CTD"/>
</dbReference>
<dbReference type="InterPro" id="IPR027244">
    <property type="entry name" value="IML1"/>
</dbReference>
<feature type="region of interest" description="Disordered" evidence="5">
    <location>
        <begin position="916"/>
        <end position="986"/>
    </location>
</feature>
<feature type="domain" description="DEP" evidence="6">
    <location>
        <begin position="1371"/>
        <end position="1459"/>
    </location>
</feature>
<feature type="region of interest" description="Disordered" evidence="5">
    <location>
        <begin position="1735"/>
        <end position="1762"/>
    </location>
</feature>
<feature type="compositionally biased region" description="Gly residues" evidence="5">
    <location>
        <begin position="1933"/>
        <end position="1944"/>
    </location>
</feature>
<dbReference type="GO" id="GO:1990130">
    <property type="term" value="C:GATOR1 complex"/>
    <property type="evidence" value="ECO:0007669"/>
    <property type="project" value="TreeGrafter"/>
</dbReference>
<feature type="region of interest" description="Disordered" evidence="5">
    <location>
        <begin position="1466"/>
        <end position="1513"/>
    </location>
</feature>
<comment type="caution">
    <text evidence="7">The sequence shown here is derived from an EMBL/GenBank/DDBJ whole genome shotgun (WGS) entry which is preliminary data.</text>
</comment>
<dbReference type="eggNOG" id="KOG3572">
    <property type="taxonomic scope" value="Eukaryota"/>
</dbReference>
<accession>A0A010QSA9</accession>
<evidence type="ECO:0000256" key="3">
    <source>
        <dbReference type="ARBA" id="ARBA00018529"/>
    </source>
</evidence>
<feature type="region of interest" description="Disordered" evidence="5">
    <location>
        <begin position="1805"/>
        <end position="1837"/>
    </location>
</feature>
<dbReference type="Pfam" id="PF19418">
    <property type="entry name" value="DEPDC5_CTD"/>
    <property type="match status" value="1"/>
</dbReference>
<dbReference type="InterPro" id="IPR036390">
    <property type="entry name" value="WH_DNA-bd_sf"/>
</dbReference>
<dbReference type="GO" id="GO:0035556">
    <property type="term" value="P:intracellular signal transduction"/>
    <property type="evidence" value="ECO:0007669"/>
    <property type="project" value="InterPro"/>
</dbReference>
<keyword evidence="8" id="KW-1185">Reference proteome</keyword>
<feature type="region of interest" description="Disordered" evidence="5">
    <location>
        <begin position="113"/>
        <end position="140"/>
    </location>
</feature>
<feature type="region of interest" description="Disordered" evidence="5">
    <location>
        <begin position="520"/>
        <end position="543"/>
    </location>
</feature>
<evidence type="ECO:0000256" key="4">
    <source>
        <dbReference type="ARBA" id="ARBA00021881"/>
    </source>
</evidence>
<evidence type="ECO:0000313" key="8">
    <source>
        <dbReference type="Proteomes" id="UP000020467"/>
    </source>
</evidence>
<feature type="region of interest" description="Disordered" evidence="5">
    <location>
        <begin position="1933"/>
        <end position="1988"/>
    </location>
</feature>
<dbReference type="SMART" id="SM00049">
    <property type="entry name" value="DEP"/>
    <property type="match status" value="1"/>
</dbReference>
<dbReference type="InterPro" id="IPR036388">
    <property type="entry name" value="WH-like_DNA-bd_sf"/>
</dbReference>
<feature type="compositionally biased region" description="Low complexity" evidence="5">
    <location>
        <begin position="1806"/>
        <end position="1837"/>
    </location>
</feature>
<feature type="compositionally biased region" description="Polar residues" evidence="5">
    <location>
        <begin position="16"/>
        <end position="62"/>
    </location>
</feature>
<evidence type="ECO:0000256" key="2">
    <source>
        <dbReference type="ARBA" id="ARBA00005643"/>
    </source>
</evidence>
<reference evidence="7 8" key="1">
    <citation type="submission" date="2014-02" db="EMBL/GenBank/DDBJ databases">
        <title>The genome sequence of Colletotrichum fioriniae PJ7.</title>
        <authorList>
            <person name="Baroncelli R."/>
            <person name="Thon M.R."/>
        </authorList>
    </citation>
    <scope>NUCLEOTIDE SEQUENCE [LARGE SCALE GENOMIC DNA]</scope>
    <source>
        <strain evidence="7 8">PJ7</strain>
    </source>
</reference>
<name>A0A010QSA9_9PEZI</name>
<sequence>MPRNAGAAPSLRKGPNWSSHLRQFSRSSLEPPSATSSVDSPRSPDTVSSASTIRGDNSSSSVKQRRLERRCTVGVNEGYSRDEVLLSPEVIKGDVRPGSLVAITVIKTEGDKTATKDHATARGGNTASNTGAGAGQGDAAPEGATLGKKYFCVAKEMSKELKSRLPNVDIYVVKHIADAFGMKKGTQVLLTPVDADNPATAASHVELSFKDQYLSRSDMWRLAIGELTERTVYKGQSILFMGTIKAQVTAVFVDGRKTHSAFFTRNTRPIFRSESARYVLFIQMAREMWDFDSEGSGEILFNKVVNGFLPALFKKWAKLKAKHLVSIVLFARVEYDTGLTTELASSTLHGDYYTGVQISGDRRPYKDFYRVVVSEMASGEWTTILNQLKREFNFFRRDISLHHQKANSAFVPLAEENGGKGIASNRVKAESSLAMYGNFLEAINLASSQFAHDYVDRDLMRTGISIVVISPGPGVFEVEYESLRRTTEALVGNGIGIDLICVPKMPLHSVPLFRYRNPQTSEGSHGLSRSRSVRSRESTPKQQATPIIGSYQSVAESLSPTKGLELAHRIDRLANSQDEWSYAVPQWLHVSYWTGTSEEALSYQGIALSVSEDKEGQESEDFAIRARMYDLQMRSVLETNEIETTPLQADPLFPVTTTESKSSLRSRLSGTDEIAMIPLKRHQDTLVDHVYGFQKFMPDRLVKPGEKSLWKQLQEYDETRARLPRSRRPAQAKASRDLEETTRRQLMEDAGLFGTSLPEKKIVPNQSLAAVTAGRKLSVNIVDSEKAEIVAAARKAANHPPVAPSAGAAGTSSNQTSSSTSSSTTPDSHSVAGKMSVASPSKPPRFMRQISLGLRGFGIAAPKVVAAEASFETVKASTEQSVTSPTMPLVMSTMPRPSSPQVIKPSISTAMSSFSPQLFRSDSRDTLKDLPSTPSIPINMKSSSRRGESSVGQQHRYGTVLPSSLARKDHFREDPDQRNSHVFRAEEDNQKMFNSKLRAGAMPELPSTLSPTTAISPWLTVLNPSNPDRNKVDDTVLYSRWQHVFPRTSEMKVMKWKALCCPAAVPLTTEYFPSKSQFDTEYQRQPYVIAQNADDELTEEPKSREEFLRELISLRFSQGFQVVIGPSVAKAFGQKLLRIADIFSRDQAMEDGTSIFLSVGNTIHQLSCVNGTEVEVNIYIRKPAELTVGNSHSGPLYRPAIRTLMESGYRTQEVDISTPKPDRNWNYIDSYLAGHHDEMTENLRFWRTRFVLIPMVSRSSAVPRNQAGDNAEEVRLEGIRRLSLSWQKYRYIPPFERRYQTAKSKRDPNPLDIVYKTEDPSVVIAAELDNLPLVEGLGENRKGQLITSREHFRKSNLNLSALAEAIQQPVENGGVKLQNRRWHLRLHYNCFIGSDMTTWLMDNFEDLDSREEAEQLGNMLMVKTYDRPSDDKKDRGGLFEHVERRHVFRDGQYFYTVATEYAKPHPPGWFNSRRGRDVSVPSTPMSENVPRDSPRPGMISRPTSINEENSPISGATTPTAYSVMFSNKKVPKVCLSKVIKYDVDHRKRSYRPERVDLHYDRLHNPDNCYHIRIDWMNVTAKLIEDVVEGWAREAATYGLRLVEVPIKEACSITEVNPFRRPYLIKLSVPPPSQQPVTYYEPNSFSPQTAPGKHFYQKVLMRKFDFVLDMEAASNFPRDVEVRYSWGRPDFKYSQYIHRSGVLLAEITDEGHFLVLANRLFSNRAWTARDKELKDMREANSSGAGGSGGAGGGGGGGVGSNNVVERGGRIIPVGSYTPFGIPEPTPMSSPMVKPVFYAGGGAGGSPAVRASDMRASSSASGGPSGGATTTTTTTSAANTTAAVDPIPILTELEAFCNDGPGLEAFYKETLERGPPQAMTTPGAMRPTVVGLEAVPEASIPMLGLPAGVLGDLHSGGGGGGLGYGGGVGGGGPEGLRGLHIGGGSPSPGPRSLMSSPAAGMQFLRRASVQDGLGLGGGGPRREVRERERE</sequence>
<dbReference type="Gene3D" id="1.10.10.10">
    <property type="entry name" value="Winged helix-like DNA-binding domain superfamily/Winged helix DNA-binding domain"/>
    <property type="match status" value="1"/>
</dbReference>
<dbReference type="GO" id="GO:1904262">
    <property type="term" value="P:negative regulation of TORC1 signaling"/>
    <property type="evidence" value="ECO:0007669"/>
    <property type="project" value="TreeGrafter"/>
</dbReference>
<feature type="region of interest" description="Disordered" evidence="5">
    <location>
        <begin position="793"/>
        <end position="844"/>
    </location>
</feature>
<feature type="compositionally biased region" description="Low complexity" evidence="5">
    <location>
        <begin position="121"/>
        <end position="131"/>
    </location>
</feature>
<dbReference type="EMBL" id="JARH01000547">
    <property type="protein sequence ID" value="EXF79560.1"/>
    <property type="molecule type" value="Genomic_DNA"/>
</dbReference>
<dbReference type="GO" id="GO:0010508">
    <property type="term" value="P:positive regulation of autophagy"/>
    <property type="evidence" value="ECO:0007669"/>
    <property type="project" value="TreeGrafter"/>
</dbReference>
<dbReference type="CDD" id="cd04449">
    <property type="entry name" value="DEP_DEPDC5-like"/>
    <property type="match status" value="1"/>
</dbReference>
<feature type="compositionally biased region" description="Low complexity" evidence="5">
    <location>
        <begin position="811"/>
        <end position="830"/>
    </location>
</feature>
<dbReference type="GO" id="GO:0005774">
    <property type="term" value="C:vacuolar membrane"/>
    <property type="evidence" value="ECO:0007669"/>
    <property type="project" value="UniProtKB-SubCell"/>
</dbReference>
<evidence type="ECO:0000259" key="6">
    <source>
        <dbReference type="PROSITE" id="PS50186"/>
    </source>
</evidence>
<protein>
    <recommendedName>
        <fullName evidence="3">Vacuolar membrane-associated protein IML1</fullName>
    </recommendedName>
    <alternativeName>
        <fullName evidence="4">Vacuolar membrane-associated protein iml1</fullName>
    </alternativeName>
</protein>
<comment type="similarity">
    <text evidence="2">Belongs to the IML1 family.</text>
</comment>
<dbReference type="SUPFAM" id="SSF46785">
    <property type="entry name" value="Winged helix' DNA-binding domain"/>
    <property type="match status" value="1"/>
</dbReference>
<dbReference type="OrthoDB" id="39497at2759"/>
<comment type="subcellular location">
    <subcellularLocation>
        <location evidence="1">Vacuole membrane</location>
        <topology evidence="1">Peripheral membrane protein</topology>
    </subcellularLocation>
</comment>
<evidence type="ECO:0000313" key="7">
    <source>
        <dbReference type="EMBL" id="EXF79560.1"/>
    </source>
</evidence>
<dbReference type="PROSITE" id="PS50186">
    <property type="entry name" value="DEP"/>
    <property type="match status" value="1"/>
</dbReference>
<dbReference type="PANTHER" id="PTHR13179">
    <property type="entry name" value="DEP DOMAIN CONTAINING PROTEIN 5"/>
    <property type="match status" value="1"/>
</dbReference>
<gene>
    <name evidence="7" type="ORF">CFIO01_03677</name>
</gene>
<feature type="compositionally biased region" description="Polar residues" evidence="5">
    <location>
        <begin position="1501"/>
        <end position="1513"/>
    </location>
</feature>
<dbReference type="Pfam" id="PF00610">
    <property type="entry name" value="DEP"/>
    <property type="match status" value="1"/>
</dbReference>
<dbReference type="Proteomes" id="UP000020467">
    <property type="component" value="Unassembled WGS sequence"/>
</dbReference>
<dbReference type="KEGG" id="cfj:CFIO01_03677"/>
<dbReference type="Pfam" id="PF12257">
    <property type="entry name" value="IML1"/>
    <property type="match status" value="1"/>
</dbReference>
<dbReference type="InterPro" id="IPR000591">
    <property type="entry name" value="DEP_dom"/>
</dbReference>
<evidence type="ECO:0000256" key="1">
    <source>
        <dbReference type="ARBA" id="ARBA00004148"/>
    </source>
</evidence>
<feature type="compositionally biased region" description="Basic and acidic residues" evidence="5">
    <location>
        <begin position="1978"/>
        <end position="1988"/>
    </location>
</feature>
<dbReference type="InterPro" id="IPR048255">
    <property type="entry name" value="IML1_N"/>
</dbReference>